<accession>A0A7H1B8E3</accession>
<reference evidence="2 3" key="1">
    <citation type="submission" date="2020-09" db="EMBL/GenBank/DDBJ databases">
        <title>A novel species.</title>
        <authorList>
            <person name="Gao J."/>
        </authorList>
    </citation>
    <scope>NUCLEOTIDE SEQUENCE [LARGE SCALE GENOMIC DNA]</scope>
    <source>
        <strain evidence="2 3">CRXT-Y-14</strain>
    </source>
</reference>
<dbReference type="InterPro" id="IPR025643">
    <property type="entry name" value="R2K_3"/>
</dbReference>
<dbReference type="KEGG" id="sxn:IAG42_16190"/>
<feature type="domain" description="ATP-grasp" evidence="1">
    <location>
        <begin position="143"/>
        <end position="282"/>
    </location>
</feature>
<organism evidence="2 3">
    <name type="scientific">Streptomyces xanthii</name>
    <dbReference type="NCBI Taxonomy" id="2768069"/>
    <lineage>
        <taxon>Bacteria</taxon>
        <taxon>Bacillati</taxon>
        <taxon>Actinomycetota</taxon>
        <taxon>Actinomycetes</taxon>
        <taxon>Kitasatosporales</taxon>
        <taxon>Streptomycetaceae</taxon>
        <taxon>Streptomyces</taxon>
    </lineage>
</organism>
<evidence type="ECO:0000313" key="3">
    <source>
        <dbReference type="Proteomes" id="UP000516428"/>
    </source>
</evidence>
<dbReference type="Pfam" id="PF14243">
    <property type="entry name" value="R2K_3"/>
    <property type="match status" value="1"/>
</dbReference>
<proteinExistence type="predicted"/>
<dbReference type="RefSeq" id="WP_188337699.1">
    <property type="nucleotide sequence ID" value="NZ_CP061281.1"/>
</dbReference>
<evidence type="ECO:0000259" key="1">
    <source>
        <dbReference type="Pfam" id="PF14243"/>
    </source>
</evidence>
<dbReference type="Proteomes" id="UP000516428">
    <property type="component" value="Chromosome"/>
</dbReference>
<sequence>MSVSCALLLCADPLRPVACDPHFAGEAAAAREAGAVVGLVDHDALLAGRAEEAVRRVPRDLGPAWYRGWMIPAPAYASLATVLAARGTRLLTTPPMYRTAHELPGWYAAFTGLTPPTTYAPCAPHEPPALAALASLTAALPSGAGLVKDYVKSRKHEWDEACHLPDLADTEAVHRVVSRFVELQGDDLTGGVVLRAFEPFDHAVGEARVWWLDGAPLLTTPHPDTPDLRPAPPLDALRPLVAALPCRFVTTDLARRTDDGTWRLVELGDAQVSGLPSGTDPALLLAPLLRGPA</sequence>
<protein>
    <submittedName>
        <fullName evidence="2">ATP-grasp domain-containing protein</fullName>
    </submittedName>
</protein>
<name>A0A7H1B8E3_9ACTN</name>
<evidence type="ECO:0000313" key="2">
    <source>
        <dbReference type="EMBL" id="QNS04998.1"/>
    </source>
</evidence>
<gene>
    <name evidence="2" type="ORF">IAG42_16190</name>
</gene>
<dbReference type="EMBL" id="CP061281">
    <property type="protein sequence ID" value="QNS04998.1"/>
    <property type="molecule type" value="Genomic_DNA"/>
</dbReference>
<keyword evidence="3" id="KW-1185">Reference proteome</keyword>
<dbReference type="AlphaFoldDB" id="A0A7H1B8E3"/>